<dbReference type="GO" id="GO:0004312">
    <property type="term" value="F:fatty acid synthase activity"/>
    <property type="evidence" value="ECO:0007669"/>
    <property type="project" value="TreeGrafter"/>
</dbReference>
<evidence type="ECO:0000256" key="1">
    <source>
        <dbReference type="ARBA" id="ARBA00022450"/>
    </source>
</evidence>
<dbReference type="PROSITE" id="PS00012">
    <property type="entry name" value="PHOSPHOPANTETHEINE"/>
    <property type="match status" value="1"/>
</dbReference>
<gene>
    <name evidence="12" type="ORF">ZT3D7_G2273</name>
</gene>
<dbReference type="InterPro" id="IPR013968">
    <property type="entry name" value="PKS_KR"/>
</dbReference>
<dbReference type="CDD" id="cd05195">
    <property type="entry name" value="enoyl_red"/>
    <property type="match status" value="1"/>
</dbReference>
<feature type="domain" description="PKS/mFAS DH" evidence="11">
    <location>
        <begin position="941"/>
        <end position="1275"/>
    </location>
</feature>
<dbReference type="GO" id="GO:0031177">
    <property type="term" value="F:phosphopantetheine binding"/>
    <property type="evidence" value="ECO:0007669"/>
    <property type="project" value="InterPro"/>
</dbReference>
<dbReference type="SUPFAM" id="SSF53335">
    <property type="entry name" value="S-adenosyl-L-methionine-dependent methyltransferases"/>
    <property type="match status" value="1"/>
</dbReference>
<evidence type="ECO:0000259" key="11">
    <source>
        <dbReference type="PROSITE" id="PS52019"/>
    </source>
</evidence>
<keyword evidence="1" id="KW-0596">Phosphopantetheine</keyword>
<evidence type="ECO:0000256" key="7">
    <source>
        <dbReference type="ARBA" id="ARBA00023315"/>
    </source>
</evidence>
<dbReference type="InterPro" id="IPR020843">
    <property type="entry name" value="ER"/>
</dbReference>
<dbReference type="InterPro" id="IPR049552">
    <property type="entry name" value="PKS_DH_N"/>
</dbReference>
<dbReference type="SMART" id="SM00826">
    <property type="entry name" value="PKS_DH"/>
    <property type="match status" value="1"/>
</dbReference>
<evidence type="ECO:0000256" key="4">
    <source>
        <dbReference type="ARBA" id="ARBA00022857"/>
    </source>
</evidence>
<dbReference type="PROSITE" id="PS50075">
    <property type="entry name" value="CARRIER"/>
    <property type="match status" value="1"/>
</dbReference>
<dbReference type="Gene3D" id="3.40.47.10">
    <property type="match status" value="1"/>
</dbReference>
<dbReference type="InterPro" id="IPR036291">
    <property type="entry name" value="NAD(P)-bd_dom_sf"/>
</dbReference>
<dbReference type="InterPro" id="IPR049551">
    <property type="entry name" value="PKS_DH_C"/>
</dbReference>
<evidence type="ECO:0000256" key="8">
    <source>
        <dbReference type="PROSITE-ProRule" id="PRU01363"/>
    </source>
</evidence>
<dbReference type="PANTHER" id="PTHR43775:SF29">
    <property type="entry name" value="ASPERFURANONE POLYKETIDE SYNTHASE AFOG-RELATED"/>
    <property type="match status" value="1"/>
</dbReference>
<dbReference type="GO" id="GO:0006633">
    <property type="term" value="P:fatty acid biosynthetic process"/>
    <property type="evidence" value="ECO:0007669"/>
    <property type="project" value="InterPro"/>
</dbReference>
<dbReference type="Pfam" id="PF14765">
    <property type="entry name" value="PS-DH"/>
    <property type="match status" value="1"/>
</dbReference>
<keyword evidence="13" id="KW-1185">Reference proteome</keyword>
<dbReference type="SUPFAM" id="SSF53901">
    <property type="entry name" value="Thiolase-like"/>
    <property type="match status" value="1"/>
</dbReference>
<dbReference type="InterPro" id="IPR056501">
    <property type="entry name" value="NAD-bd_HRPKS_sdrA"/>
</dbReference>
<reference evidence="12 13" key="1">
    <citation type="submission" date="2016-06" db="EMBL/GenBank/DDBJ databases">
        <authorList>
            <person name="Kjaerup R.B."/>
            <person name="Dalgaard T.S."/>
            <person name="Juul-Madsen H.R."/>
        </authorList>
    </citation>
    <scope>NUCLEOTIDE SEQUENCE [LARGE SCALE GENOMIC DNA]</scope>
</reference>
<evidence type="ECO:0000256" key="5">
    <source>
        <dbReference type="ARBA" id="ARBA00023002"/>
    </source>
</evidence>
<evidence type="ECO:0000259" key="10">
    <source>
        <dbReference type="PROSITE" id="PS52004"/>
    </source>
</evidence>
<dbReference type="Pfam" id="PF23114">
    <property type="entry name" value="NAD-bd_HRPKS_sdrA"/>
    <property type="match status" value="1"/>
</dbReference>
<dbReference type="PROSITE" id="PS52004">
    <property type="entry name" value="KS3_2"/>
    <property type="match status" value="1"/>
</dbReference>
<dbReference type="InterPro" id="IPR020841">
    <property type="entry name" value="PKS_Beta-ketoAc_synthase_dom"/>
</dbReference>
<dbReference type="InterPro" id="IPR029063">
    <property type="entry name" value="SAM-dependent_MTases_sf"/>
</dbReference>
<keyword evidence="6" id="KW-0511">Multifunctional enzyme</keyword>
<feature type="region of interest" description="C-terminal hotdog fold" evidence="8">
    <location>
        <begin position="1110"/>
        <end position="1275"/>
    </location>
</feature>
<dbReference type="PROSITE" id="PS52019">
    <property type="entry name" value="PKS_MFAS_DH"/>
    <property type="match status" value="1"/>
</dbReference>
<dbReference type="FunFam" id="3.40.50.720:FF:000209">
    <property type="entry name" value="Polyketide synthase Pks12"/>
    <property type="match status" value="1"/>
</dbReference>
<dbReference type="SUPFAM" id="SSF52151">
    <property type="entry name" value="FabD/lysophospholipase-like"/>
    <property type="match status" value="1"/>
</dbReference>
<dbReference type="PROSITE" id="PS00606">
    <property type="entry name" value="KS3_1"/>
    <property type="match status" value="1"/>
</dbReference>
<dbReference type="CDD" id="cd00833">
    <property type="entry name" value="PKS"/>
    <property type="match status" value="1"/>
</dbReference>
<dbReference type="SUPFAM" id="SSF51735">
    <property type="entry name" value="NAD(P)-binding Rossmann-fold domains"/>
    <property type="match status" value="3"/>
</dbReference>
<dbReference type="SMART" id="SM00825">
    <property type="entry name" value="PKS_KS"/>
    <property type="match status" value="1"/>
</dbReference>
<dbReference type="InterPro" id="IPR057326">
    <property type="entry name" value="KR_dom"/>
</dbReference>
<evidence type="ECO:0000313" key="12">
    <source>
        <dbReference type="EMBL" id="SMQ47126.1"/>
    </source>
</evidence>
<dbReference type="GO" id="GO:0016491">
    <property type="term" value="F:oxidoreductase activity"/>
    <property type="evidence" value="ECO:0007669"/>
    <property type="project" value="UniProtKB-KW"/>
</dbReference>
<sequence length="2572" mass="282037">MEEDKIAIVGMACRFAAGATSPSKLWEMLGAARTGWGIVPDSRFNAAAFHHPHGEKTSTANVTSGHFLEQDIAHFDHNFFGLSAEVAKSMDPQQRMTLEVVYEALENAGITLAQIAGSNTSVFAGIMQRDYSDGLLRDPDRLPQMYMTTNAAAMASNRVSHFYDLRGPSMTIDTACSTTLTAVHLACKSLQSGESVTSIVTGANLMLNPDFFVTMSSLGFLSPDGKSYAFDKRANGYGRGEGIASIVLKRLGDAIEANDHIHAVICTTGLNQDGKTATITRPSCDAQQALIAKCYKQAGLDMKDTGYVEAHGTGTKTGDPIELEAIARTIGVARASNSLPLWLGSVKTNVGHCEAASGLASIIKTALCLKRGVIPPNADFGEMSEACRQVAGHITIPRKCTTWPEQDRIRRASVNNFGFGGANAHVIMEQAPEYAGQKGETHSRSGTRPRLFALSSHNEEALSRTASQLRLYLTQLQGKDNQCSEAILDDLAYTLHRRRSRFSCIDAVSASSITELDQHLERIERSCICPRRNGALRIGFVFNGQGAQWQGMGKELIATYPAFRASIQAMDGYMREMGAQWSLEEELMREATSSYLNDVAYSLPLSTAIQVALTDLLRSWNVFPAVVTGHSSGEVAAAYAAHAIDARSAIAMMFIRGSLAAEDDAGQRRGAMLAVGLSQSDVLPYVAAVNGKECGRVWVACVNSPKSVTASGDIGGIAFLEQLLNADGAFCRRLKVTAAFHTEYMAPISSRFMERVRPWLAAAAACTNGMEPAVGREPVAFCSSVTGTYLTDLRELATPEYWNTNMLSQVQFDRALSKMCIVNGRRLNIDMIVEVGPHSALKGPIMDILKEANVPGDLGDIGYGSCLVRKRDAVLSIHGLVGELVRRGHGTINLDLVNFPTSLRQPGFLLDLPSYPWSHEVSFWIEEQRNKSYRHRTAASCDLLGVRESIAEPMAMSWSNFLKISDVPWLRHHVVGGKIVFPAAGYLCMAIDAIGQMQTQQDGETNGLEYHLRNIAFPHALVLPEDEGAGCQLHFHLQACPDWDLQSHGWFQFHIYSREPKSSGRDVWRLHCSGQTKMQVSDGIVRSGEQIAAGIASTAASHSSLALSDTKAMDPQDLWATLRRVGIEYGAAFRNLRRIIYGDSNSSTVACVELHVADTASTMPRGHESAYAMHPTTIDAVLQAAYPSYYNSPLATQEQAYLPYSIADICLRRNTQADVEHALWAEASRISPKRNGFSVDMTVHNANPNDKGYDQLPVLEVTGLEFHGAPVADSRPLGLESRAEDHDRFARTFWTPDVRFGVPEHMLRELRHRQDSYEESLANDLHSAALHYMSNALETIPSAVLGEIPGHFVKYHQWMKAQIEKESATPLSPDDLADFYQRVGSSGVNGELMTRVGPKISAIIQGHESALDLMMQDRLLYRYYENAPQWRRSETQLASLLHMLTKVNPKCSILEIGAGTGGATKAIMQASPSRNKWTSIEKDDGHDALDFSTYHFTDISPAFFDSARQQFSPWAERMLFKQLDISSDPLEQGFEPNTYDVVVACQVLHATSNIRQAMLNVHRLLKPDGKLLLMETTRDSIDIFLAFGLLPGWWLSTEPERASSPSLSLESWDLVLRETGFSGVDCHLRDHEDEERSHFSVLMSTARRPNSKLGIELNGTCRSPLHVVARDFTCFPLGWLQKLDDTLTTTLGVQPMFCSLDRCSSLTGMGCSVIYIEEPGSNALSRPTDADYNALKSLLTSCQSVFWITRGAVMDVVDPWSSLIHGLLRSLRCEYPSSNYVTLDLDPRRPFWTFDSAKAIAQVYASTMQDPDSSARDFEFCERHGVIHVPRLRRVSSLPSEDDSTRLELRAFTDAEKPIQLEIRVPGLLDTLEFLPAESREHTLLPPDMVEIAPRAFGLNFRHIMLAMGELPCDQLPALECSGVITRLGAHAAVNGLRVGDRVCAFSTDSWRTSLWTPWTSVAKIPDQMSWVQAASIPVAFSTAYVSLVRAARVQRGETVLVHAAAGGLGQAAVSLCQHLGAEVYATVGSERKRKALIDRFGIRPERIFSSRSQGFVDGLMQATKGRGVDVVINSLSGPLLQSGLNCLARFGRFVELGRRDIENHHRIDFAAFGRSISVLAVDLLVLVEHQSREMHKVLETCVRLVGHGTLPGIEPIVGVPLAGVEQGFRQLQTGQHIGKVVVNTEDGNGTVAVRHASPRVELLPDASYLVVGGGGGIGKKTCEWLAKRGARSLIVLSRNTPEGTGSWDSIPKECHIRDVACDVSDRSKLEAALATCDDMPPIRGVIHAGMVLHNSAFENMTRAQYMAAIYPKVMGSWNLHQVFPAVDFFVMCSSVLGITGAPGQVNYTAGCSFQDALARLRTSRGMSAVSLNLGMVESVGYVAENNLFDLLKERGLEPIPIETVLRLMELAISQQPKPFDHIVCGINADPGTHWARDFLLCDERFSTLQDQAMSSSSAPESGFLQQPANFGRKTDRLSSRLRSSVAVDDASKLIVDELNLKLQTMFGATHIDTSKDFSECGVDSLVAIELRNWLRTQTGLDISVTGMMQACSIDDFAHEVAERMSCSSSDD</sequence>
<dbReference type="InterPro" id="IPR013149">
    <property type="entry name" value="ADH-like_C"/>
</dbReference>
<dbReference type="EMBL" id="LT853693">
    <property type="protein sequence ID" value="SMQ47126.1"/>
    <property type="molecule type" value="Genomic_DNA"/>
</dbReference>
<dbReference type="InterPro" id="IPR020807">
    <property type="entry name" value="PKS_DH"/>
</dbReference>
<dbReference type="Pfam" id="PF08242">
    <property type="entry name" value="Methyltransf_12"/>
    <property type="match status" value="1"/>
</dbReference>
<evidence type="ECO:0000256" key="2">
    <source>
        <dbReference type="ARBA" id="ARBA00022553"/>
    </source>
</evidence>
<dbReference type="InterPro" id="IPR049900">
    <property type="entry name" value="PKS_mFAS_DH"/>
</dbReference>
<dbReference type="InterPro" id="IPR036736">
    <property type="entry name" value="ACP-like_sf"/>
</dbReference>
<dbReference type="GO" id="GO:0030639">
    <property type="term" value="P:polyketide biosynthetic process"/>
    <property type="evidence" value="ECO:0007669"/>
    <property type="project" value="UniProtKB-ARBA"/>
</dbReference>
<dbReference type="SMART" id="SM00829">
    <property type="entry name" value="PKS_ER"/>
    <property type="match status" value="1"/>
</dbReference>
<dbReference type="Pfam" id="PF00107">
    <property type="entry name" value="ADH_zinc_N"/>
    <property type="match status" value="1"/>
</dbReference>
<evidence type="ECO:0000313" key="13">
    <source>
        <dbReference type="Proteomes" id="UP000215127"/>
    </source>
</evidence>
<dbReference type="InterPro" id="IPR009081">
    <property type="entry name" value="PP-bd_ACP"/>
</dbReference>
<dbReference type="Gene3D" id="3.40.366.10">
    <property type="entry name" value="Malonyl-Coenzyme A Acyl Carrier Protein, domain 2"/>
    <property type="match status" value="1"/>
</dbReference>
<keyword evidence="2" id="KW-0597">Phosphoprotein</keyword>
<dbReference type="InterPro" id="IPR014030">
    <property type="entry name" value="Ketoacyl_synth_N"/>
</dbReference>
<evidence type="ECO:0000256" key="3">
    <source>
        <dbReference type="ARBA" id="ARBA00022679"/>
    </source>
</evidence>
<feature type="region of interest" description="N-terminal hotdog fold" evidence="8">
    <location>
        <begin position="941"/>
        <end position="1083"/>
    </location>
</feature>
<feature type="active site" description="Proton donor; for dehydratase activity" evidence="8">
    <location>
        <position position="1179"/>
    </location>
</feature>
<dbReference type="CDD" id="cd02440">
    <property type="entry name" value="AdoMet_MTases"/>
    <property type="match status" value="1"/>
</dbReference>
<dbReference type="InterPro" id="IPR042104">
    <property type="entry name" value="PKS_dehydratase_sf"/>
</dbReference>
<dbReference type="SMART" id="SM00827">
    <property type="entry name" value="PKS_AT"/>
    <property type="match status" value="1"/>
</dbReference>
<dbReference type="Pfam" id="PF08659">
    <property type="entry name" value="KR"/>
    <property type="match status" value="1"/>
</dbReference>
<accession>A0A1X7RI66</accession>
<dbReference type="GO" id="GO:1901336">
    <property type="term" value="P:lactone biosynthetic process"/>
    <property type="evidence" value="ECO:0007669"/>
    <property type="project" value="UniProtKB-ARBA"/>
</dbReference>
<dbReference type="InterPro" id="IPR014031">
    <property type="entry name" value="Ketoacyl_synth_C"/>
</dbReference>
<dbReference type="SUPFAM" id="SSF50129">
    <property type="entry name" value="GroES-like"/>
    <property type="match status" value="1"/>
</dbReference>
<dbReference type="Gene3D" id="3.40.50.150">
    <property type="entry name" value="Vaccinia Virus protein VP39"/>
    <property type="match status" value="1"/>
</dbReference>
<dbReference type="Proteomes" id="UP000215127">
    <property type="component" value="Chromosome 2"/>
</dbReference>
<feature type="active site" description="Proton acceptor; for dehydratase activity" evidence="8">
    <location>
        <position position="973"/>
    </location>
</feature>
<dbReference type="Gene3D" id="3.40.50.720">
    <property type="entry name" value="NAD(P)-binding Rossmann-like Domain"/>
    <property type="match status" value="2"/>
</dbReference>
<dbReference type="SUPFAM" id="SSF55048">
    <property type="entry name" value="Probable ACP-binding domain of malonyl-CoA ACP transacylase"/>
    <property type="match status" value="1"/>
</dbReference>
<dbReference type="Pfam" id="PF00550">
    <property type="entry name" value="PP-binding"/>
    <property type="match status" value="1"/>
</dbReference>
<dbReference type="InterPro" id="IPR032821">
    <property type="entry name" value="PKS_assoc"/>
</dbReference>
<dbReference type="STRING" id="1276538.A0A1X7RI66"/>
<feature type="domain" description="Ketosynthase family 3 (KS3)" evidence="10">
    <location>
        <begin position="3"/>
        <end position="430"/>
    </location>
</feature>
<dbReference type="InterPro" id="IPR018201">
    <property type="entry name" value="Ketoacyl_synth_AS"/>
</dbReference>
<dbReference type="InterPro" id="IPR014043">
    <property type="entry name" value="Acyl_transferase_dom"/>
</dbReference>
<dbReference type="InterPro" id="IPR020806">
    <property type="entry name" value="PKS_PP-bd"/>
</dbReference>
<dbReference type="Pfam" id="PF00109">
    <property type="entry name" value="ketoacyl-synt"/>
    <property type="match status" value="1"/>
</dbReference>
<feature type="domain" description="Carrier" evidence="9">
    <location>
        <begin position="2490"/>
        <end position="2565"/>
    </location>
</feature>
<dbReference type="Pfam" id="PF00698">
    <property type="entry name" value="Acyl_transf_1"/>
    <property type="match status" value="1"/>
</dbReference>
<keyword evidence="4" id="KW-0521">NADP</keyword>
<dbReference type="InterPro" id="IPR016035">
    <property type="entry name" value="Acyl_Trfase/lysoPLipase"/>
</dbReference>
<organism evidence="12 13">
    <name type="scientific">Zymoseptoria tritici (strain ST99CH_3D7)</name>
    <dbReference type="NCBI Taxonomy" id="1276538"/>
    <lineage>
        <taxon>Eukaryota</taxon>
        <taxon>Fungi</taxon>
        <taxon>Dikarya</taxon>
        <taxon>Ascomycota</taxon>
        <taxon>Pezizomycotina</taxon>
        <taxon>Dothideomycetes</taxon>
        <taxon>Dothideomycetidae</taxon>
        <taxon>Mycosphaerellales</taxon>
        <taxon>Mycosphaerellaceae</taxon>
        <taxon>Zymoseptoria</taxon>
    </lineage>
</organism>
<dbReference type="InterPro" id="IPR011032">
    <property type="entry name" value="GroES-like_sf"/>
</dbReference>
<keyword evidence="7" id="KW-0012">Acyltransferase</keyword>
<dbReference type="CDD" id="cd05274">
    <property type="entry name" value="KR_FAS_SDR_x"/>
    <property type="match status" value="1"/>
</dbReference>
<dbReference type="PANTHER" id="PTHR43775">
    <property type="entry name" value="FATTY ACID SYNTHASE"/>
    <property type="match status" value="1"/>
</dbReference>
<dbReference type="InterPro" id="IPR016039">
    <property type="entry name" value="Thiolase-like"/>
</dbReference>
<dbReference type="Gene3D" id="3.10.129.110">
    <property type="entry name" value="Polyketide synthase dehydratase"/>
    <property type="match status" value="1"/>
</dbReference>
<evidence type="ECO:0000256" key="6">
    <source>
        <dbReference type="ARBA" id="ARBA00023268"/>
    </source>
</evidence>
<dbReference type="InterPro" id="IPR006162">
    <property type="entry name" value="Ppantetheine_attach_site"/>
</dbReference>
<dbReference type="Gene3D" id="3.90.180.10">
    <property type="entry name" value="Medium-chain alcohol dehydrogenases, catalytic domain"/>
    <property type="match status" value="1"/>
</dbReference>
<dbReference type="GO" id="GO:0004315">
    <property type="term" value="F:3-oxoacyl-[acyl-carrier-protein] synthase activity"/>
    <property type="evidence" value="ECO:0007669"/>
    <property type="project" value="InterPro"/>
</dbReference>
<dbReference type="SUPFAM" id="SSF47336">
    <property type="entry name" value="ACP-like"/>
    <property type="match status" value="1"/>
</dbReference>
<dbReference type="Gene3D" id="1.10.1200.10">
    <property type="entry name" value="ACP-like"/>
    <property type="match status" value="1"/>
</dbReference>
<dbReference type="Pfam" id="PF21089">
    <property type="entry name" value="PKS_DH_N"/>
    <property type="match status" value="1"/>
</dbReference>
<dbReference type="InterPro" id="IPR050091">
    <property type="entry name" value="PKS_NRPS_Biosynth_Enz"/>
</dbReference>
<dbReference type="Pfam" id="PF16197">
    <property type="entry name" value="KAsynt_C_assoc"/>
    <property type="match status" value="1"/>
</dbReference>
<name>A0A1X7RI66_ZYMT9</name>
<keyword evidence="3" id="KW-0808">Transferase</keyword>
<dbReference type="InterPro" id="IPR001227">
    <property type="entry name" value="Ac_transferase_dom_sf"/>
</dbReference>
<evidence type="ECO:0000259" key="9">
    <source>
        <dbReference type="PROSITE" id="PS50075"/>
    </source>
</evidence>
<dbReference type="SMART" id="SM00822">
    <property type="entry name" value="PKS_KR"/>
    <property type="match status" value="1"/>
</dbReference>
<keyword evidence="5" id="KW-0560">Oxidoreductase</keyword>
<protein>
    <submittedName>
        <fullName evidence="12">Uncharacterized protein</fullName>
    </submittedName>
</protein>
<dbReference type="Pfam" id="PF02801">
    <property type="entry name" value="Ketoacyl-synt_C"/>
    <property type="match status" value="1"/>
</dbReference>
<dbReference type="SMART" id="SM00823">
    <property type="entry name" value="PKS_PP"/>
    <property type="match status" value="1"/>
</dbReference>
<dbReference type="InterPro" id="IPR013217">
    <property type="entry name" value="Methyltransf_12"/>
</dbReference>
<dbReference type="InterPro" id="IPR016036">
    <property type="entry name" value="Malonyl_transacylase_ACP-bd"/>
</dbReference>
<proteinExistence type="predicted"/>